<keyword evidence="3" id="KW-1185">Reference proteome</keyword>
<reference evidence="1 3" key="1">
    <citation type="journal article" date="2017" name="Nature">
        <title>The sunflower genome provides insights into oil metabolism, flowering and Asterid evolution.</title>
        <authorList>
            <person name="Badouin H."/>
            <person name="Gouzy J."/>
            <person name="Grassa C.J."/>
            <person name="Murat F."/>
            <person name="Staton S.E."/>
            <person name="Cottret L."/>
            <person name="Lelandais-Briere C."/>
            <person name="Owens G.L."/>
            <person name="Carrere S."/>
            <person name="Mayjonade B."/>
            <person name="Legrand L."/>
            <person name="Gill N."/>
            <person name="Kane N.C."/>
            <person name="Bowers J.E."/>
            <person name="Hubner S."/>
            <person name="Bellec A."/>
            <person name="Berard A."/>
            <person name="Berges H."/>
            <person name="Blanchet N."/>
            <person name="Boniface M.C."/>
            <person name="Brunel D."/>
            <person name="Catrice O."/>
            <person name="Chaidir N."/>
            <person name="Claudel C."/>
            <person name="Donnadieu C."/>
            <person name="Faraut T."/>
            <person name="Fievet G."/>
            <person name="Helmstetter N."/>
            <person name="King M."/>
            <person name="Knapp S.J."/>
            <person name="Lai Z."/>
            <person name="Le Paslier M.C."/>
            <person name="Lippi Y."/>
            <person name="Lorenzon L."/>
            <person name="Mandel J.R."/>
            <person name="Marage G."/>
            <person name="Marchand G."/>
            <person name="Marquand E."/>
            <person name="Bret-Mestries E."/>
            <person name="Morien E."/>
            <person name="Nambeesan S."/>
            <person name="Nguyen T."/>
            <person name="Pegot-Espagnet P."/>
            <person name="Pouilly N."/>
            <person name="Raftis F."/>
            <person name="Sallet E."/>
            <person name="Schiex T."/>
            <person name="Thomas J."/>
            <person name="Vandecasteele C."/>
            <person name="Vares D."/>
            <person name="Vear F."/>
            <person name="Vautrin S."/>
            <person name="Crespi M."/>
            <person name="Mangin B."/>
            <person name="Burke J.M."/>
            <person name="Salse J."/>
            <person name="Munos S."/>
            <person name="Vincourt P."/>
            <person name="Rieseberg L.H."/>
            <person name="Langlade N.B."/>
        </authorList>
    </citation>
    <scope>NUCLEOTIDE SEQUENCE [LARGE SCALE GENOMIC DNA]</scope>
    <source>
        <strain evidence="3">cv. SF193</strain>
        <tissue evidence="1">Leaves</tissue>
    </source>
</reference>
<dbReference type="Proteomes" id="UP000215914">
    <property type="component" value="Chromosome 8"/>
</dbReference>
<dbReference type="EMBL" id="MNCJ02000323">
    <property type="protein sequence ID" value="KAF5793775.1"/>
    <property type="molecule type" value="Genomic_DNA"/>
</dbReference>
<evidence type="ECO:0000313" key="2">
    <source>
        <dbReference type="EMBL" id="OTG17260.1"/>
    </source>
</evidence>
<dbReference type="InParanoid" id="A0A251U1L8"/>
<sequence length="101" mass="11532">MEDNKIRERRRKILERIRGGSMAQSIIWSWKRVPTSAEENDEFARLSTLLAEVSLSSEVDGWRWNGAAMGDYSVKAVKCILNNLQVVQMGSVKMQHFCLAC</sequence>
<proteinExistence type="predicted"/>
<evidence type="ECO:0000313" key="1">
    <source>
        <dbReference type="EMBL" id="KAF5793775.1"/>
    </source>
</evidence>
<dbReference type="EMBL" id="CM007897">
    <property type="protein sequence ID" value="OTG17260.1"/>
    <property type="molecule type" value="Genomic_DNA"/>
</dbReference>
<evidence type="ECO:0000313" key="3">
    <source>
        <dbReference type="Proteomes" id="UP000215914"/>
    </source>
</evidence>
<organism evidence="2 3">
    <name type="scientific">Helianthus annuus</name>
    <name type="common">Common sunflower</name>
    <dbReference type="NCBI Taxonomy" id="4232"/>
    <lineage>
        <taxon>Eukaryota</taxon>
        <taxon>Viridiplantae</taxon>
        <taxon>Streptophyta</taxon>
        <taxon>Embryophyta</taxon>
        <taxon>Tracheophyta</taxon>
        <taxon>Spermatophyta</taxon>
        <taxon>Magnoliopsida</taxon>
        <taxon>eudicotyledons</taxon>
        <taxon>Gunneridae</taxon>
        <taxon>Pentapetalae</taxon>
        <taxon>asterids</taxon>
        <taxon>campanulids</taxon>
        <taxon>Asterales</taxon>
        <taxon>Asteraceae</taxon>
        <taxon>Asteroideae</taxon>
        <taxon>Heliantheae alliance</taxon>
        <taxon>Heliantheae</taxon>
        <taxon>Helianthus</taxon>
    </lineage>
</organism>
<protein>
    <submittedName>
        <fullName evidence="2">Uncharacterized protein</fullName>
    </submittedName>
</protein>
<name>A0A251U1L8_HELAN</name>
<accession>A0A251U1L8</accession>
<reference evidence="1" key="3">
    <citation type="submission" date="2020-06" db="EMBL/GenBank/DDBJ databases">
        <title>Helianthus annuus Genome sequencing and assembly Release 2.</title>
        <authorList>
            <person name="Gouzy J."/>
            <person name="Langlade N."/>
            <person name="Munos S."/>
        </authorList>
    </citation>
    <scope>NUCLEOTIDE SEQUENCE</scope>
    <source>
        <tissue evidence="1">Leaves</tissue>
    </source>
</reference>
<gene>
    <name evidence="2" type="ORF">HannXRQ_Chr08g0210061</name>
    <name evidence="1" type="ORF">HanXRQr2_Chr08g0320251</name>
</gene>
<dbReference type="Gramene" id="mRNA:HanXRQr2_Chr08g0320251">
    <property type="protein sequence ID" value="mRNA:HanXRQr2_Chr08g0320251"/>
    <property type="gene ID" value="HanXRQr2_Chr08g0320251"/>
</dbReference>
<dbReference type="AlphaFoldDB" id="A0A251U1L8"/>
<reference evidence="2" key="2">
    <citation type="submission" date="2017-02" db="EMBL/GenBank/DDBJ databases">
        <title>Sunflower complete genome.</title>
        <authorList>
            <person name="Langlade N."/>
            <person name="Munos S."/>
        </authorList>
    </citation>
    <scope>NUCLEOTIDE SEQUENCE [LARGE SCALE GENOMIC DNA]</scope>
    <source>
        <tissue evidence="2">Leaves</tissue>
    </source>
</reference>